<dbReference type="PANTHER" id="PTHR42972:SF8">
    <property type="entry name" value="POLYHYDROXYBUTYRATE DEPOLYMERASE"/>
    <property type="match status" value="1"/>
</dbReference>
<dbReference type="PANTHER" id="PTHR42972">
    <property type="entry name" value="TOL-PAL SYSTEM PROTEIN TOLB"/>
    <property type="match status" value="1"/>
</dbReference>
<reference evidence="1 2" key="1">
    <citation type="submission" date="2019-10" db="EMBL/GenBank/DDBJ databases">
        <title>Epibacterium sp. nov., isolated from seawater.</title>
        <authorList>
            <person name="Zhang X."/>
            <person name="Li N."/>
        </authorList>
    </citation>
    <scope>NUCLEOTIDE SEQUENCE [LARGE SCALE GENOMIC DNA]</scope>
    <source>
        <strain evidence="1 2">SM1979</strain>
    </source>
</reference>
<comment type="caution">
    <text evidence="1">The sequence shown here is derived from an EMBL/GenBank/DDBJ whole genome shotgun (WGS) entry which is preliminary data.</text>
</comment>
<dbReference type="InterPro" id="IPR029058">
    <property type="entry name" value="AB_hydrolase_fold"/>
</dbReference>
<protein>
    <submittedName>
        <fullName evidence="1">Poly(3-hydroxybutyrate) depolymerase</fullName>
    </submittedName>
</protein>
<proteinExistence type="predicted"/>
<sequence length="351" mass="38379">MYLETSALPKFKTQGQHSISGLSSGAFMTVQMHVAHSADFMGAGVIAGGPYRCVESYMNAAQKPADAYVLNALYVAMNPLTRDTAPNGKELAEKARCTENIDDLKNLKNDKVYIFTGSKDLVVRSVSVAATRDFYVELGVPEKNIAFDNTVPAGHSIITLNDTDSPLGANKPPYINKGDFVQSHRVLEHIYGKLKPAAHHTYGRYVQFEQEPFWGSEGARASMAKYGYAYIPSEVDKGTAEAKGVHIVMHGCKQGYSYVNYVNGLADKANQPPYGARYITTTGYVEMAEANNIILLFPQAVGADTNAAQNPEGCWDWWGYSDTESPEPDYYTKDAVQISAIHGMLSQLASL</sequence>
<dbReference type="Proteomes" id="UP000444174">
    <property type="component" value="Unassembled WGS sequence"/>
</dbReference>
<accession>A0A843YDY3</accession>
<dbReference type="Gene3D" id="3.40.50.1820">
    <property type="entry name" value="alpha/beta hydrolase"/>
    <property type="match status" value="2"/>
</dbReference>
<keyword evidence="2" id="KW-1185">Reference proteome</keyword>
<gene>
    <name evidence="1" type="ORF">GFB49_03570</name>
</gene>
<organism evidence="1 2">
    <name type="scientific">Tritonibacter litoralis</name>
    <dbReference type="NCBI Taxonomy" id="2662264"/>
    <lineage>
        <taxon>Bacteria</taxon>
        <taxon>Pseudomonadati</taxon>
        <taxon>Pseudomonadota</taxon>
        <taxon>Alphaproteobacteria</taxon>
        <taxon>Rhodobacterales</taxon>
        <taxon>Paracoccaceae</taxon>
        <taxon>Tritonibacter</taxon>
    </lineage>
</organism>
<evidence type="ECO:0000313" key="1">
    <source>
        <dbReference type="EMBL" id="MQQ07523.1"/>
    </source>
</evidence>
<dbReference type="AlphaFoldDB" id="A0A843YDY3"/>
<name>A0A843YDY3_9RHOB</name>
<dbReference type="EMBL" id="WIBF01000001">
    <property type="protein sequence ID" value="MQQ07523.1"/>
    <property type="molecule type" value="Genomic_DNA"/>
</dbReference>
<dbReference type="RefSeq" id="WP_153214395.1">
    <property type="nucleotide sequence ID" value="NZ_WIBF01000001.1"/>
</dbReference>
<dbReference type="SUPFAM" id="SSF53474">
    <property type="entry name" value="alpha/beta-Hydrolases"/>
    <property type="match status" value="1"/>
</dbReference>
<evidence type="ECO:0000313" key="2">
    <source>
        <dbReference type="Proteomes" id="UP000444174"/>
    </source>
</evidence>